<dbReference type="NCBIfam" id="NF007200">
    <property type="entry name" value="PRK09621.1"/>
    <property type="match status" value="1"/>
</dbReference>
<feature type="transmembrane region" description="Helical" evidence="5">
    <location>
        <begin position="120"/>
        <end position="146"/>
    </location>
</feature>
<evidence type="ECO:0000313" key="8">
    <source>
        <dbReference type="Proteomes" id="UP001160519"/>
    </source>
</evidence>
<dbReference type="SUPFAM" id="SSF81333">
    <property type="entry name" value="F1F0 ATP synthase subunit C"/>
    <property type="match status" value="1"/>
</dbReference>
<dbReference type="Proteomes" id="UP001160519">
    <property type="component" value="Unassembled WGS sequence"/>
</dbReference>
<dbReference type="InterPro" id="IPR035921">
    <property type="entry name" value="F/V-ATP_Csub_sf"/>
</dbReference>
<dbReference type="Gene3D" id="1.20.120.610">
    <property type="entry name" value="lithium bound rotor ring of v- atpase"/>
    <property type="match status" value="1"/>
</dbReference>
<evidence type="ECO:0000256" key="5">
    <source>
        <dbReference type="SAM" id="Phobius"/>
    </source>
</evidence>
<name>A0AA43TL47_9GAMM</name>
<organism evidence="7 8">
    <name type="scientific">Candidatus Methylobacter titanis</name>
    <dbReference type="NCBI Taxonomy" id="3053457"/>
    <lineage>
        <taxon>Bacteria</taxon>
        <taxon>Pseudomonadati</taxon>
        <taxon>Pseudomonadota</taxon>
        <taxon>Gammaproteobacteria</taxon>
        <taxon>Methylococcales</taxon>
        <taxon>Methylococcaceae</taxon>
        <taxon>Methylobacter</taxon>
    </lineage>
</organism>
<evidence type="ECO:0000313" key="7">
    <source>
        <dbReference type="EMBL" id="MDI1230693.1"/>
    </source>
</evidence>
<keyword evidence="4 5" id="KW-0472">Membrane</keyword>
<dbReference type="AlphaFoldDB" id="A0AA43TL47"/>
<evidence type="ECO:0000256" key="1">
    <source>
        <dbReference type="ARBA" id="ARBA00004141"/>
    </source>
</evidence>
<dbReference type="InterPro" id="IPR002379">
    <property type="entry name" value="ATPase_proteolipid_c-like_dom"/>
</dbReference>
<evidence type="ECO:0000256" key="2">
    <source>
        <dbReference type="ARBA" id="ARBA00022692"/>
    </source>
</evidence>
<keyword evidence="2 5" id="KW-0812">Transmembrane</keyword>
<protein>
    <submittedName>
        <fullName evidence="7">ATP synthase subunit C</fullName>
    </submittedName>
</protein>
<feature type="domain" description="V-ATPase proteolipid subunit C-like" evidence="6">
    <location>
        <begin position="83"/>
        <end position="142"/>
    </location>
</feature>
<sequence>MDSLILILGWVGLYAPLALGAIGSMIGCVRAGSAACGALLEVESGYGRYIGVAAMPSSQTIYGIVVTMALRRELTLENSPGIFGLGLLAGLALLFGAIAQGDSCAASINVSKSKLDIFGISLAPAALVEGFCVFAFVFALVLAAGIPK</sequence>
<evidence type="ECO:0000256" key="3">
    <source>
        <dbReference type="ARBA" id="ARBA00022989"/>
    </source>
</evidence>
<keyword evidence="8" id="KW-1185">Reference proteome</keyword>
<dbReference type="EMBL" id="JAQSDF010000012">
    <property type="protein sequence ID" value="MDI1230693.1"/>
    <property type="molecule type" value="Genomic_DNA"/>
</dbReference>
<evidence type="ECO:0000256" key="4">
    <source>
        <dbReference type="ARBA" id="ARBA00023136"/>
    </source>
</evidence>
<dbReference type="GO" id="GO:0015078">
    <property type="term" value="F:proton transmembrane transporter activity"/>
    <property type="evidence" value="ECO:0007669"/>
    <property type="project" value="InterPro"/>
</dbReference>
<feature type="transmembrane region" description="Helical" evidence="5">
    <location>
        <begin position="47"/>
        <end position="70"/>
    </location>
</feature>
<evidence type="ECO:0000259" key="6">
    <source>
        <dbReference type="Pfam" id="PF00137"/>
    </source>
</evidence>
<comment type="caution">
    <text evidence="7">The sequence shown here is derived from an EMBL/GenBank/DDBJ whole genome shotgun (WGS) entry which is preliminary data.</text>
</comment>
<dbReference type="Pfam" id="PF00137">
    <property type="entry name" value="ATP-synt_C"/>
    <property type="match status" value="2"/>
</dbReference>
<dbReference type="GO" id="GO:0033177">
    <property type="term" value="C:proton-transporting two-sector ATPase complex, proton-transporting domain"/>
    <property type="evidence" value="ECO:0007669"/>
    <property type="project" value="InterPro"/>
</dbReference>
<feature type="transmembrane region" description="Helical" evidence="5">
    <location>
        <begin position="82"/>
        <end position="100"/>
    </location>
</feature>
<feature type="domain" description="V-ATPase proteolipid subunit C-like" evidence="6">
    <location>
        <begin position="13"/>
        <end position="68"/>
    </location>
</feature>
<proteinExistence type="predicted"/>
<comment type="subcellular location">
    <subcellularLocation>
        <location evidence="1">Membrane</location>
        <topology evidence="1">Multi-pass membrane protein</topology>
    </subcellularLocation>
</comment>
<gene>
    <name evidence="7" type="ORF">PSU93_06050</name>
</gene>
<keyword evidence="3 5" id="KW-1133">Transmembrane helix</keyword>
<accession>A0AA43TL47</accession>
<reference evidence="7" key="1">
    <citation type="submission" date="2023-01" db="EMBL/GenBank/DDBJ databases">
        <title>Biogeochemical cycle of methane in antarctic sediments.</title>
        <authorList>
            <person name="Roldan D.M."/>
            <person name="Menes R.J."/>
        </authorList>
    </citation>
    <scope>NUCLEOTIDE SEQUENCE [LARGE SCALE GENOMIC DNA]</scope>
    <source>
        <strain evidence="7">K-2018 MAG008</strain>
    </source>
</reference>